<proteinExistence type="predicted"/>
<keyword evidence="6" id="KW-0677">Repeat</keyword>
<feature type="domain" description="Reductive dehalogenase" evidence="10">
    <location>
        <begin position="48"/>
        <end position="318"/>
    </location>
</feature>
<dbReference type="PANTHER" id="PTHR42827:SF1">
    <property type="entry name" value="IRON-SULFUR CLUSTER-BINDING PROTEIN"/>
    <property type="match status" value="1"/>
</dbReference>
<evidence type="ECO:0000256" key="8">
    <source>
        <dbReference type="ARBA" id="ARBA00023014"/>
    </source>
</evidence>
<dbReference type="InterPro" id="IPR006311">
    <property type="entry name" value="TAT_signal"/>
</dbReference>
<dbReference type="Pfam" id="PF13486">
    <property type="entry name" value="Dehalogenase"/>
    <property type="match status" value="1"/>
</dbReference>
<dbReference type="NCBIfam" id="TIGR02486">
    <property type="entry name" value="RDH"/>
    <property type="match status" value="1"/>
</dbReference>
<evidence type="ECO:0000259" key="10">
    <source>
        <dbReference type="Pfam" id="PF13486"/>
    </source>
</evidence>
<dbReference type="PROSITE" id="PS00198">
    <property type="entry name" value="4FE4S_FER_1"/>
    <property type="match status" value="1"/>
</dbReference>
<keyword evidence="3" id="KW-1003">Cell membrane</keyword>
<evidence type="ECO:0000256" key="4">
    <source>
        <dbReference type="ARBA" id="ARBA00022485"/>
    </source>
</evidence>
<dbReference type="NCBIfam" id="TIGR01409">
    <property type="entry name" value="TAT_signal_seq"/>
    <property type="match status" value="1"/>
</dbReference>
<evidence type="ECO:0000256" key="5">
    <source>
        <dbReference type="ARBA" id="ARBA00022723"/>
    </source>
</evidence>
<comment type="subcellular location">
    <subcellularLocation>
        <location evidence="1">Cell envelope</location>
    </subcellularLocation>
    <subcellularLocation>
        <location evidence="2">Membrane</location>
    </subcellularLocation>
</comment>
<keyword evidence="5" id="KW-0479">Metal-binding</keyword>
<accession>A0ABZ2J121</accession>
<evidence type="ECO:0000256" key="3">
    <source>
        <dbReference type="ARBA" id="ARBA00022475"/>
    </source>
</evidence>
<evidence type="ECO:0000313" key="12">
    <source>
        <dbReference type="Proteomes" id="UP001375370"/>
    </source>
</evidence>
<keyword evidence="8" id="KW-0411">Iron-sulfur</keyword>
<dbReference type="InterPro" id="IPR019546">
    <property type="entry name" value="TAT_signal_bac_arc"/>
</dbReference>
<dbReference type="PANTHER" id="PTHR42827">
    <property type="entry name" value="IRON-SULFUR CLUSTER-BINDING PROTEIN-RELATED"/>
    <property type="match status" value="1"/>
</dbReference>
<sequence length="459" mass="51452">MSNFHSTVSRRDFMKALGFAGAGLGVTSLVAPKFNDLDEMIQAGSFNRPWWVKTVDKTTNEVDWTQYKRFREGDTMRGSAGTYMPTYISVEDQNARKDKKAEIEAGYNAQDKAGYSLADKAFTSNVNRGSVSNTFIGPNTSTPESLGIPRWNGTPEENAALLRTAMRFFGSMSVGFTQMDPATTFKLTYSWGPNNRQQLVWEDVDAPYETTDKQVHPNDCMNVITQSNMESQDLFKYNPTWLMAQIRYGRAANIQERTQGFVRTLGYWCLAKGHNDTGNACGFGGVSGLGEMGRMNRMITPEYGPTVGIFRYYTNMPLPNDKPIDAGMRRFCYTCKLCADHCGEGALSHETNPTWDTVGPWNNPGHEAWFEDSRKCRAWKMDADSCVAGRCLGVCTFTKYTDAIVHETVKAVSSTTSVFNGFFRQMDELMGYGLRDPDEFWTTAQPIGGLRSDVAQKYH</sequence>
<evidence type="ECO:0000256" key="7">
    <source>
        <dbReference type="ARBA" id="ARBA00023004"/>
    </source>
</evidence>
<evidence type="ECO:0000313" key="11">
    <source>
        <dbReference type="EMBL" id="WWX24625.1"/>
    </source>
</evidence>
<keyword evidence="4" id="KW-0004">4Fe-4S</keyword>
<evidence type="ECO:0000256" key="2">
    <source>
        <dbReference type="ARBA" id="ARBA00004370"/>
    </source>
</evidence>
<dbReference type="InterPro" id="IPR028894">
    <property type="entry name" value="RDH_dom"/>
</dbReference>
<keyword evidence="7" id="KW-0408">Iron</keyword>
<evidence type="ECO:0000256" key="6">
    <source>
        <dbReference type="ARBA" id="ARBA00022737"/>
    </source>
</evidence>
<dbReference type="EMBL" id="CP146612">
    <property type="protein sequence ID" value="WWX24625.1"/>
    <property type="molecule type" value="Genomic_DNA"/>
</dbReference>
<dbReference type="RefSeq" id="WP_338736737.1">
    <property type="nucleotide sequence ID" value="NZ_CP146612.1"/>
</dbReference>
<evidence type="ECO:0000256" key="1">
    <source>
        <dbReference type="ARBA" id="ARBA00004196"/>
    </source>
</evidence>
<protein>
    <submittedName>
        <fullName evidence="11">Reductive dehalogenase</fullName>
    </submittedName>
</protein>
<organism evidence="11 12">
    <name type="scientific">Candidatus Dehalogenimonas loeffleri</name>
    <dbReference type="NCBI Taxonomy" id="3127115"/>
    <lineage>
        <taxon>Bacteria</taxon>
        <taxon>Bacillati</taxon>
        <taxon>Chloroflexota</taxon>
        <taxon>Dehalococcoidia</taxon>
        <taxon>Dehalococcoidales</taxon>
        <taxon>Dehalococcoidaceae</taxon>
        <taxon>Dehalogenimonas</taxon>
    </lineage>
</organism>
<keyword evidence="9" id="KW-0472">Membrane</keyword>
<dbReference type="PROSITE" id="PS51318">
    <property type="entry name" value="TAT"/>
    <property type="match status" value="1"/>
</dbReference>
<gene>
    <name evidence="11" type="ORF">V8247_04990</name>
</gene>
<name>A0ABZ2J121_9CHLR</name>
<dbReference type="SUPFAM" id="SSF54862">
    <property type="entry name" value="4Fe-4S ferredoxins"/>
    <property type="match status" value="1"/>
</dbReference>
<evidence type="ECO:0000256" key="9">
    <source>
        <dbReference type="ARBA" id="ARBA00023136"/>
    </source>
</evidence>
<reference evidence="11 12" key="1">
    <citation type="submission" date="2024-03" db="EMBL/GenBank/DDBJ databases">
        <title>A Dehalogenimonas Isolated from Estuarine Sediments Dihaloeliminates Chlorinated Alkanes.</title>
        <authorList>
            <person name="Yang Y."/>
            <person name="Wang H."/>
        </authorList>
    </citation>
    <scope>NUCLEOTIDE SEQUENCE [LARGE SCALE GENOMIC DNA]</scope>
    <source>
        <strain evidence="11 12">W</strain>
    </source>
</reference>
<dbReference type="Proteomes" id="UP001375370">
    <property type="component" value="Chromosome"/>
</dbReference>
<dbReference type="InterPro" id="IPR012832">
    <property type="entry name" value="RDH"/>
</dbReference>
<keyword evidence="12" id="KW-1185">Reference proteome</keyword>
<dbReference type="InterPro" id="IPR017900">
    <property type="entry name" value="4Fe4S_Fe_S_CS"/>
</dbReference>